<dbReference type="AlphaFoldDB" id="A0A8W7PJF7"/>
<dbReference type="EnsemblMetazoa" id="ACOM032524-RA">
    <property type="protein sequence ID" value="ACOM032524-PA.1"/>
    <property type="gene ID" value="ACOM032524"/>
</dbReference>
<reference evidence="1" key="1">
    <citation type="submission" date="2022-08" db="UniProtKB">
        <authorList>
            <consortium name="EnsemblMetazoa"/>
        </authorList>
    </citation>
    <scope>IDENTIFICATION</scope>
</reference>
<dbReference type="Proteomes" id="UP000075882">
    <property type="component" value="Unassembled WGS sequence"/>
</dbReference>
<evidence type="ECO:0000313" key="1">
    <source>
        <dbReference type="EnsemblMetazoa" id="ACOM032524-PA.1"/>
    </source>
</evidence>
<organism evidence="1">
    <name type="scientific">Anopheles coluzzii</name>
    <name type="common">African malaria mosquito</name>
    <dbReference type="NCBI Taxonomy" id="1518534"/>
    <lineage>
        <taxon>Eukaryota</taxon>
        <taxon>Metazoa</taxon>
        <taxon>Ecdysozoa</taxon>
        <taxon>Arthropoda</taxon>
        <taxon>Hexapoda</taxon>
        <taxon>Insecta</taxon>
        <taxon>Pterygota</taxon>
        <taxon>Neoptera</taxon>
        <taxon>Endopterygota</taxon>
        <taxon>Diptera</taxon>
        <taxon>Nematocera</taxon>
        <taxon>Culicoidea</taxon>
        <taxon>Culicidae</taxon>
        <taxon>Anophelinae</taxon>
        <taxon>Anopheles</taxon>
    </lineage>
</organism>
<protein>
    <submittedName>
        <fullName evidence="1">Uncharacterized protein</fullName>
    </submittedName>
</protein>
<proteinExistence type="predicted"/>
<sequence length="140" mass="15716">MMVDALTRAYVEGNQIRNCIVGIVLELILHALVYGFRLEQKLVYSHAILLRGSAGRFGTARPIHRHAVPQLGPFLLIVRSIPLRRLHVRFCGNLSKALQDHLPPYSARSSRFNHSPSSMCGSEVITRAACFFRRLAVPNL</sequence>
<name>A0A8W7PJF7_ANOCL</name>
<accession>A0A8W7PJF7</accession>